<feature type="compositionally biased region" description="Basic and acidic residues" evidence="1">
    <location>
        <begin position="68"/>
        <end position="104"/>
    </location>
</feature>
<dbReference type="AlphaFoldDB" id="A0A815E045"/>
<gene>
    <name evidence="2" type="ORF">IZO911_LOCUS34271</name>
</gene>
<reference evidence="2" key="1">
    <citation type="submission" date="2021-02" db="EMBL/GenBank/DDBJ databases">
        <authorList>
            <person name="Nowell W R."/>
        </authorList>
    </citation>
    <scope>NUCLEOTIDE SEQUENCE</scope>
</reference>
<feature type="compositionally biased region" description="Basic and acidic residues" evidence="1">
    <location>
        <begin position="12"/>
        <end position="24"/>
    </location>
</feature>
<feature type="compositionally biased region" description="Basic and acidic residues" evidence="1">
    <location>
        <begin position="128"/>
        <end position="140"/>
    </location>
</feature>
<feature type="compositionally biased region" description="Polar residues" evidence="1">
    <location>
        <begin position="1"/>
        <end position="11"/>
    </location>
</feature>
<feature type="region of interest" description="Disordered" evidence="1">
    <location>
        <begin position="1"/>
        <end position="24"/>
    </location>
</feature>
<name>A0A815E045_9BILA</name>
<accession>A0A815E045</accession>
<organism evidence="2 3">
    <name type="scientific">Adineta steineri</name>
    <dbReference type="NCBI Taxonomy" id="433720"/>
    <lineage>
        <taxon>Eukaryota</taxon>
        <taxon>Metazoa</taxon>
        <taxon>Spiralia</taxon>
        <taxon>Gnathifera</taxon>
        <taxon>Rotifera</taxon>
        <taxon>Eurotatoria</taxon>
        <taxon>Bdelloidea</taxon>
        <taxon>Adinetida</taxon>
        <taxon>Adinetidae</taxon>
        <taxon>Adineta</taxon>
    </lineage>
</organism>
<evidence type="ECO:0000256" key="1">
    <source>
        <dbReference type="SAM" id="MobiDB-lite"/>
    </source>
</evidence>
<sequence length="257" mass="30110">MSKLQETLQQSKEMDENKIKEQQRTYKEKFAQIDNENESIRRLIDQQTEEQRQRNTEHESLNQQLNVVKERTEKLEAGIQNEREAREKTEQQVEEQRRLDTEHEKLDQQLKEVKERIDKLEADMHADREAKEKAGLEAREPTQQPQSQEFAAPEACEQLLCKGRPCTKCHKCRDWHFDGDQETWNWICNYKNWRKVDEDRWRKGASNLLEKRIDATCTNRITGHIGCSTSFTFGLSIGGGGTTVGAPYACLCLCEKH</sequence>
<feature type="region of interest" description="Disordered" evidence="1">
    <location>
        <begin position="45"/>
        <end position="104"/>
    </location>
</feature>
<evidence type="ECO:0000313" key="2">
    <source>
        <dbReference type="EMBL" id="CAF1304879.1"/>
    </source>
</evidence>
<proteinExistence type="predicted"/>
<dbReference type="Proteomes" id="UP000663860">
    <property type="component" value="Unassembled WGS sequence"/>
</dbReference>
<feature type="compositionally biased region" description="Basic and acidic residues" evidence="1">
    <location>
        <begin position="45"/>
        <end position="60"/>
    </location>
</feature>
<comment type="caution">
    <text evidence="2">The sequence shown here is derived from an EMBL/GenBank/DDBJ whole genome shotgun (WGS) entry which is preliminary data.</text>
</comment>
<protein>
    <submittedName>
        <fullName evidence="2">Uncharacterized protein</fullName>
    </submittedName>
</protein>
<dbReference type="EMBL" id="CAJNOE010000668">
    <property type="protein sequence ID" value="CAF1304879.1"/>
    <property type="molecule type" value="Genomic_DNA"/>
</dbReference>
<feature type="region of interest" description="Disordered" evidence="1">
    <location>
        <begin position="128"/>
        <end position="150"/>
    </location>
</feature>
<evidence type="ECO:0000313" key="3">
    <source>
        <dbReference type="Proteomes" id="UP000663860"/>
    </source>
</evidence>